<dbReference type="Pfam" id="PF25539">
    <property type="entry name" value="Bestrophin_2"/>
    <property type="match status" value="1"/>
</dbReference>
<accession>A0A8S1J0M3</accession>
<dbReference type="AlphaFoldDB" id="A0A8S1J0M3"/>
<feature type="compositionally biased region" description="Basic and acidic residues" evidence="7">
    <location>
        <begin position="558"/>
        <end position="570"/>
    </location>
</feature>
<evidence type="ECO:0000256" key="5">
    <source>
        <dbReference type="ARBA" id="ARBA00023065"/>
    </source>
</evidence>
<comment type="subcellular location">
    <subcellularLocation>
        <location evidence="1">Membrane</location>
        <topology evidence="1">Multi-pass membrane protein</topology>
    </subcellularLocation>
</comment>
<gene>
    <name evidence="9" type="ORF">OSTQU699_LOCUS6546</name>
</gene>
<feature type="compositionally biased region" description="Polar residues" evidence="7">
    <location>
        <begin position="633"/>
        <end position="646"/>
    </location>
</feature>
<proteinExistence type="predicted"/>
<evidence type="ECO:0000256" key="3">
    <source>
        <dbReference type="ARBA" id="ARBA00022692"/>
    </source>
</evidence>
<dbReference type="Proteomes" id="UP000708148">
    <property type="component" value="Unassembled WGS sequence"/>
</dbReference>
<evidence type="ECO:0000256" key="2">
    <source>
        <dbReference type="ARBA" id="ARBA00022448"/>
    </source>
</evidence>
<evidence type="ECO:0008006" key="11">
    <source>
        <dbReference type="Google" id="ProtNLM"/>
    </source>
</evidence>
<feature type="compositionally biased region" description="Polar residues" evidence="7">
    <location>
        <begin position="539"/>
        <end position="557"/>
    </location>
</feature>
<sequence>MPFALASAGLTLLYEMCLGEGRRKGWFGGDGGPLGRTPVPYPFQIFAFMVGFILVFRSTFAYRRFWEGRTSLAVMEAMFLETVTLVMNFDCGTLPADISEDAALAHARFSDAFLHYISLLHAVALQSLRQDYDMSNLRAHVDMMDPPPFDAADLWKAHVQKRKSEDSGEPMRFKARFRFWDLIFLRSSQLVRLAYNELMPLTVIGGVGEDEKVLLGHLPFEHGAGVSKGFKISSGEYVPGPGERVAVVLAWVNQILLDRRREGGINVPGPLMTRVYGVLSSGMLGYEQARKLQDTPFPFPLAQFSTTVLLTFGLALPLVSAAAIAQPALAAATSFASVLTHYALNELARDLEDPFIYDPNDLPLAAFQWKFNQKLLALSQTRRPLAPTERRLVRLRSLRRESAAGGVASGRSSDRSALSPGEAGGRRIGGTSYILDDVLSLPTDDETPSPPSTVSSTRHRSSSLGSVELTTWRPGFGRPLSAVPEAETESGEETGRPDAFRPVSPITIQIQEIRREVEPRGSTTSFGSSDIDGSRPSDGANSPTSAASSPDETSPTEDATRIRRAREEYTGRFAQDAASPRRMHGEYVVVGSPANDFSSKDGATPGSARSSTNFGSSISGSSWDDCSSVVSGLPSTVASSPTSGSTAEGPPRLVRSWPRHSRGESS</sequence>
<evidence type="ECO:0000256" key="6">
    <source>
        <dbReference type="ARBA" id="ARBA00023136"/>
    </source>
</evidence>
<dbReference type="PANTHER" id="PTHR33281">
    <property type="entry name" value="UPF0187 PROTEIN YNEE"/>
    <property type="match status" value="1"/>
</dbReference>
<dbReference type="GO" id="GO:0016020">
    <property type="term" value="C:membrane"/>
    <property type="evidence" value="ECO:0007669"/>
    <property type="project" value="UniProtKB-SubCell"/>
</dbReference>
<evidence type="ECO:0000313" key="9">
    <source>
        <dbReference type="EMBL" id="CAD7701187.1"/>
    </source>
</evidence>
<dbReference type="InterPro" id="IPR044669">
    <property type="entry name" value="YneE/VCCN1/2-like"/>
</dbReference>
<feature type="compositionally biased region" description="Low complexity" evidence="7">
    <location>
        <begin position="404"/>
        <end position="417"/>
    </location>
</feature>
<dbReference type="PANTHER" id="PTHR33281:SF20">
    <property type="match status" value="1"/>
</dbReference>
<keyword evidence="10" id="KW-1185">Reference proteome</keyword>
<organism evidence="9 10">
    <name type="scientific">Ostreobium quekettii</name>
    <dbReference type="NCBI Taxonomy" id="121088"/>
    <lineage>
        <taxon>Eukaryota</taxon>
        <taxon>Viridiplantae</taxon>
        <taxon>Chlorophyta</taxon>
        <taxon>core chlorophytes</taxon>
        <taxon>Ulvophyceae</taxon>
        <taxon>TCBD clade</taxon>
        <taxon>Bryopsidales</taxon>
        <taxon>Ostreobineae</taxon>
        <taxon>Ostreobiaceae</taxon>
        <taxon>Ostreobium</taxon>
    </lineage>
</organism>
<dbReference type="GO" id="GO:0005254">
    <property type="term" value="F:chloride channel activity"/>
    <property type="evidence" value="ECO:0007669"/>
    <property type="project" value="InterPro"/>
</dbReference>
<evidence type="ECO:0000256" key="1">
    <source>
        <dbReference type="ARBA" id="ARBA00004141"/>
    </source>
</evidence>
<feature type="region of interest" description="Disordered" evidence="7">
    <location>
        <begin position="404"/>
        <end position="666"/>
    </location>
</feature>
<name>A0A8S1J0M3_9CHLO</name>
<reference evidence="9" key="1">
    <citation type="submission" date="2020-12" db="EMBL/GenBank/DDBJ databases">
        <authorList>
            <person name="Iha C."/>
        </authorList>
    </citation>
    <scope>NUCLEOTIDE SEQUENCE</scope>
</reference>
<dbReference type="EMBL" id="CAJHUC010001451">
    <property type="protein sequence ID" value="CAD7701187.1"/>
    <property type="molecule type" value="Genomic_DNA"/>
</dbReference>
<evidence type="ECO:0000313" key="10">
    <source>
        <dbReference type="Proteomes" id="UP000708148"/>
    </source>
</evidence>
<evidence type="ECO:0000256" key="7">
    <source>
        <dbReference type="SAM" id="MobiDB-lite"/>
    </source>
</evidence>
<evidence type="ECO:0000256" key="8">
    <source>
        <dbReference type="SAM" id="Phobius"/>
    </source>
</evidence>
<feature type="compositionally biased region" description="Low complexity" evidence="7">
    <location>
        <begin position="610"/>
        <end position="631"/>
    </location>
</feature>
<comment type="caution">
    <text evidence="9">The sequence shown here is derived from an EMBL/GenBank/DDBJ whole genome shotgun (WGS) entry which is preliminary data.</text>
</comment>
<keyword evidence="6 8" id="KW-0472">Membrane</keyword>
<keyword evidence="4 8" id="KW-1133">Transmembrane helix</keyword>
<feature type="compositionally biased region" description="Low complexity" evidence="7">
    <location>
        <begin position="452"/>
        <end position="467"/>
    </location>
</feature>
<keyword evidence="2" id="KW-0813">Transport</keyword>
<keyword evidence="3 8" id="KW-0812">Transmembrane</keyword>
<keyword evidence="5" id="KW-0406">Ion transport</keyword>
<dbReference type="OrthoDB" id="1368at2759"/>
<evidence type="ECO:0000256" key="4">
    <source>
        <dbReference type="ARBA" id="ARBA00022989"/>
    </source>
</evidence>
<feature type="transmembrane region" description="Helical" evidence="8">
    <location>
        <begin position="43"/>
        <end position="60"/>
    </location>
</feature>
<protein>
    <recommendedName>
        <fullName evidence="11">Bestrophin/UPF0187</fullName>
    </recommendedName>
</protein>